<comment type="caution">
    <text evidence="1">The sequence shown here is derived from an EMBL/GenBank/DDBJ whole genome shotgun (WGS) entry which is preliminary data.</text>
</comment>
<dbReference type="AlphaFoldDB" id="A0A4R1NRP1"/>
<reference evidence="1 2" key="1">
    <citation type="submission" date="2019-03" db="EMBL/GenBank/DDBJ databases">
        <title>Genomic Encyclopedia of Type Strains, Phase IV (KMG-IV): sequencing the most valuable type-strain genomes for metagenomic binning, comparative biology and taxonomic classification.</title>
        <authorList>
            <person name="Goeker M."/>
        </authorList>
    </citation>
    <scope>NUCLEOTIDE SEQUENCE [LARGE SCALE GENOMIC DNA]</scope>
    <source>
        <strain evidence="1 2">DSM 2286</strain>
    </source>
</reference>
<gene>
    <name evidence="1" type="ORF">EV691_1991</name>
</gene>
<dbReference type="Proteomes" id="UP000295169">
    <property type="component" value="Unassembled WGS sequence"/>
</dbReference>
<organism evidence="1 2">
    <name type="scientific">Azotobacter chroococcum</name>
    <dbReference type="NCBI Taxonomy" id="353"/>
    <lineage>
        <taxon>Bacteria</taxon>
        <taxon>Pseudomonadati</taxon>
        <taxon>Pseudomonadota</taxon>
        <taxon>Gammaproteobacteria</taxon>
        <taxon>Pseudomonadales</taxon>
        <taxon>Pseudomonadaceae</taxon>
        <taxon>Azotobacter</taxon>
    </lineage>
</organism>
<dbReference type="EMBL" id="SMMU01000099">
    <property type="protein sequence ID" value="TCL15167.1"/>
    <property type="molecule type" value="Genomic_DNA"/>
</dbReference>
<proteinExistence type="predicted"/>
<evidence type="ECO:0000313" key="1">
    <source>
        <dbReference type="EMBL" id="TCL15167.1"/>
    </source>
</evidence>
<accession>A0A4R1NRP1</accession>
<sequence length="51" mass="5732">MLVGEKECTGTLSEESALVSLTRHRQCMRLSTNRLFVVMDQGNRAIGDLTY</sequence>
<evidence type="ECO:0000313" key="2">
    <source>
        <dbReference type="Proteomes" id="UP000295169"/>
    </source>
</evidence>
<protein>
    <submittedName>
        <fullName evidence="1">Uncharacterized protein</fullName>
    </submittedName>
</protein>
<name>A0A4R1NRP1_9GAMM</name>